<dbReference type="Proteomes" id="UP001497700">
    <property type="component" value="Unassembled WGS sequence"/>
</dbReference>
<comment type="caution">
    <text evidence="1">The sequence shown here is derived from an EMBL/GenBank/DDBJ whole genome shotgun (WGS) entry which is preliminary data.</text>
</comment>
<proteinExistence type="predicted"/>
<sequence length="241" mass="27506">MSNVSNEESDIIINAFDGAVVARKKQHPSRAFAFEATFDLDRLGDTRNHGSEKPPLHFHPHQVEYIEVVQGQMILEIEGQEYLLTAGSGELPVRPWAQHRMYQPLAPTENNNVGHEAGTNSIVRFLVSGQETEEVFKLDSMSFQNWYGYQDEVVRTGAKMDMIQVLSIFDAGGTYPCLPWWVPFHRTVAYLGTIVVGRWLGGMLGYQPFYRKWTSDWSVACERMKTSFFQRRFASQSTKTS</sequence>
<name>A0ACB9ZH54_9PEZI</name>
<evidence type="ECO:0000313" key="2">
    <source>
        <dbReference type="Proteomes" id="UP001497700"/>
    </source>
</evidence>
<dbReference type="EMBL" id="MU393422">
    <property type="protein sequence ID" value="KAI4870852.1"/>
    <property type="molecule type" value="Genomic_DNA"/>
</dbReference>
<organism evidence="1 2">
    <name type="scientific">Hypoxylon rubiginosum</name>
    <dbReference type="NCBI Taxonomy" id="110542"/>
    <lineage>
        <taxon>Eukaryota</taxon>
        <taxon>Fungi</taxon>
        <taxon>Dikarya</taxon>
        <taxon>Ascomycota</taxon>
        <taxon>Pezizomycotina</taxon>
        <taxon>Sordariomycetes</taxon>
        <taxon>Xylariomycetidae</taxon>
        <taxon>Xylariales</taxon>
        <taxon>Hypoxylaceae</taxon>
        <taxon>Hypoxylon</taxon>
    </lineage>
</organism>
<keyword evidence="2" id="KW-1185">Reference proteome</keyword>
<evidence type="ECO:0000313" key="1">
    <source>
        <dbReference type="EMBL" id="KAI4870852.1"/>
    </source>
</evidence>
<reference evidence="1 2" key="1">
    <citation type="journal article" date="2022" name="New Phytol.">
        <title>Ecological generalism drives hyperdiversity of secondary metabolite gene clusters in xylarialean endophytes.</title>
        <authorList>
            <person name="Franco M.E.E."/>
            <person name="Wisecaver J.H."/>
            <person name="Arnold A.E."/>
            <person name="Ju Y.M."/>
            <person name="Slot J.C."/>
            <person name="Ahrendt S."/>
            <person name="Moore L.P."/>
            <person name="Eastman K.E."/>
            <person name="Scott K."/>
            <person name="Konkel Z."/>
            <person name="Mondo S.J."/>
            <person name="Kuo A."/>
            <person name="Hayes R.D."/>
            <person name="Haridas S."/>
            <person name="Andreopoulos B."/>
            <person name="Riley R."/>
            <person name="LaButti K."/>
            <person name="Pangilinan J."/>
            <person name="Lipzen A."/>
            <person name="Amirebrahimi M."/>
            <person name="Yan J."/>
            <person name="Adam C."/>
            <person name="Keymanesh K."/>
            <person name="Ng V."/>
            <person name="Louie K."/>
            <person name="Northen T."/>
            <person name="Drula E."/>
            <person name="Henrissat B."/>
            <person name="Hsieh H.M."/>
            <person name="Youens-Clark K."/>
            <person name="Lutzoni F."/>
            <person name="Miadlikowska J."/>
            <person name="Eastwood D.C."/>
            <person name="Hamelin R.C."/>
            <person name="Grigoriev I.V."/>
            <person name="U'Ren J.M."/>
        </authorList>
    </citation>
    <scope>NUCLEOTIDE SEQUENCE [LARGE SCALE GENOMIC DNA]</scope>
    <source>
        <strain evidence="1 2">CBS 119005</strain>
    </source>
</reference>
<accession>A0ACB9ZH54</accession>
<gene>
    <name evidence="1" type="ORF">F4820DRAFT_402140</name>
</gene>
<protein>
    <submittedName>
        <fullName evidence="1">Uncharacterized protein</fullName>
    </submittedName>
</protein>